<protein>
    <recommendedName>
        <fullName evidence="1">Septum formation-related domain-containing protein</fullName>
    </recommendedName>
</protein>
<organism evidence="2 3">
    <name type="scientific">Microbacterium resistens</name>
    <dbReference type="NCBI Taxonomy" id="156977"/>
    <lineage>
        <taxon>Bacteria</taxon>
        <taxon>Bacillati</taxon>
        <taxon>Actinomycetota</taxon>
        <taxon>Actinomycetes</taxon>
        <taxon>Micrococcales</taxon>
        <taxon>Microbacteriaceae</taxon>
        <taxon>Microbacterium</taxon>
    </lineage>
</organism>
<dbReference type="Pfam" id="PF13845">
    <property type="entry name" value="Septum_form"/>
    <property type="match status" value="1"/>
</dbReference>
<gene>
    <name evidence="2" type="ORF">J2Y69_002902</name>
</gene>
<dbReference type="Proteomes" id="UP001259347">
    <property type="component" value="Unassembled WGS sequence"/>
</dbReference>
<evidence type="ECO:0000259" key="1">
    <source>
        <dbReference type="Pfam" id="PF13845"/>
    </source>
</evidence>
<feature type="domain" description="Septum formation-related" evidence="1">
    <location>
        <begin position="63"/>
        <end position="161"/>
    </location>
</feature>
<dbReference type="PROSITE" id="PS51257">
    <property type="entry name" value="PROKAR_LIPOPROTEIN"/>
    <property type="match status" value="1"/>
</dbReference>
<reference evidence="2 3" key="1">
    <citation type="submission" date="2023-07" db="EMBL/GenBank/DDBJ databases">
        <title>Sorghum-associated microbial communities from plants grown in Nebraska, USA.</title>
        <authorList>
            <person name="Schachtman D."/>
        </authorList>
    </citation>
    <scope>NUCLEOTIDE SEQUENCE [LARGE SCALE GENOMIC DNA]</scope>
    <source>
        <strain evidence="2 3">2980</strain>
    </source>
</reference>
<evidence type="ECO:0000313" key="3">
    <source>
        <dbReference type="Proteomes" id="UP001259347"/>
    </source>
</evidence>
<sequence>MHTSKTRTRLLMAGAAAILAVGLSGCSAIQGILGGGSNDAPRDDKSGEVTESAKIDIFSLKLGDCLMATGTATQISDANVVPCEQPHDQEVYYEFKLEEGAYDEATVNTAAEQCYGQPFTDFIGVPFDSSSLEAYYLSPTKETWEQLNDRLIQCLIADPAGQTTGTLKASAR</sequence>
<dbReference type="RefSeq" id="WP_310021943.1">
    <property type="nucleotide sequence ID" value="NZ_JAVDUM010000013.1"/>
</dbReference>
<keyword evidence="3" id="KW-1185">Reference proteome</keyword>
<name>A0ABU1SFA4_9MICO</name>
<evidence type="ECO:0000313" key="2">
    <source>
        <dbReference type="EMBL" id="MDR6868288.1"/>
    </source>
</evidence>
<dbReference type="EMBL" id="JAVDUM010000013">
    <property type="protein sequence ID" value="MDR6868288.1"/>
    <property type="molecule type" value="Genomic_DNA"/>
</dbReference>
<accession>A0ABU1SFA4</accession>
<comment type="caution">
    <text evidence="2">The sequence shown here is derived from an EMBL/GenBank/DDBJ whole genome shotgun (WGS) entry which is preliminary data.</text>
</comment>
<proteinExistence type="predicted"/>
<dbReference type="InterPro" id="IPR026004">
    <property type="entry name" value="Septum_form"/>
</dbReference>